<dbReference type="Proteomes" id="UP000887159">
    <property type="component" value="Unassembled WGS sequence"/>
</dbReference>
<accession>A0A8X6RZR0</accession>
<name>A0A8X6RZR0_TRICX</name>
<reference evidence="1" key="1">
    <citation type="submission" date="2020-08" db="EMBL/GenBank/DDBJ databases">
        <title>Multicomponent nature underlies the extraordinary mechanical properties of spider dragline silk.</title>
        <authorList>
            <person name="Kono N."/>
            <person name="Nakamura H."/>
            <person name="Mori M."/>
            <person name="Yoshida Y."/>
            <person name="Ohtoshi R."/>
            <person name="Malay A.D."/>
            <person name="Moran D.A.P."/>
            <person name="Tomita M."/>
            <person name="Numata K."/>
            <person name="Arakawa K."/>
        </authorList>
    </citation>
    <scope>NUCLEOTIDE SEQUENCE</scope>
</reference>
<evidence type="ECO:0000313" key="2">
    <source>
        <dbReference type="Proteomes" id="UP000887159"/>
    </source>
</evidence>
<comment type="caution">
    <text evidence="1">The sequence shown here is derived from an EMBL/GenBank/DDBJ whole genome shotgun (WGS) entry which is preliminary data.</text>
</comment>
<keyword evidence="2" id="KW-1185">Reference proteome</keyword>
<proteinExistence type="predicted"/>
<dbReference type="PANTHER" id="PTHR46114:SF1">
    <property type="entry name" value="ZAD DOMAIN-CONTAINING PROTEIN"/>
    <property type="match status" value="1"/>
</dbReference>
<organism evidence="1 2">
    <name type="scientific">Trichonephila clavipes</name>
    <name type="common">Golden silk orbweaver</name>
    <name type="synonym">Nephila clavipes</name>
    <dbReference type="NCBI Taxonomy" id="2585209"/>
    <lineage>
        <taxon>Eukaryota</taxon>
        <taxon>Metazoa</taxon>
        <taxon>Ecdysozoa</taxon>
        <taxon>Arthropoda</taxon>
        <taxon>Chelicerata</taxon>
        <taxon>Arachnida</taxon>
        <taxon>Araneae</taxon>
        <taxon>Araneomorphae</taxon>
        <taxon>Entelegynae</taxon>
        <taxon>Araneoidea</taxon>
        <taxon>Nephilidae</taxon>
        <taxon>Trichonephila</taxon>
    </lineage>
</organism>
<protein>
    <submittedName>
        <fullName evidence="1">Protein KIAA0100</fullName>
    </submittedName>
</protein>
<sequence length="1058" mass="119849">MHGKSVKVQSPPVGLLWKLEDGGTSSVVQQPIVGPKPTVPITVFVTLGTELHDQVFQSGGQSDTKPPMFCSQASWSVFVNISEPELMLYEGFSVLKFKNYALNGLHTKKQIDNQEINDLDLMTRNEENISSEETTLENNINIKNKFKKIPKISNISVDSFSVKVMMKGGHRIFNFGVKFISLHVEVGEFLGDEILPAISSKVEIKEITAASDHVQFGRLVKCGFEFKASDKLVDLNFNLSVLHILYQKEVLQCFLNALFFKSNKMNLNYEPKIKRKRPLNELLNGYKIKTSVDVDDICISFEIPECEKFCFGLIKGQSSLEHLICTKNSQVILPSNSSLSTGSSFELLLETAFLKLGDTSISDYGMLKRYHYSYIPVSIGMILLKVRYNQLDCCMECMVDGCHLQWCPESSQLSLYLLSYAKKNFFSANASHTENLTKKSSIPSSNEGKSKVSYNVEFNFRGLNIFCMNGYKTGVLVYYCVRSSEIKNYDMFVEDASVIYLLKSKDITIRISENVYVNWSTTLHMTIVTIAQECIAFKKNLIVSSVENKDSSEISSSVLSDSSTRANKKISKTFSICLQANGHLDFGIILSKNHRSIHFDAVKFMFPYQYNFAEAFSEEFINLIKWLKILHKKKKVPFTLESKLPPDLHIVCKKVYFAYFGIKLGDQDKTWAPHVVCSLCVEELRQWFKVQCFNLKNGKDISYPTIIRSAIGPVPHGPDLPIPSPLDTLDNILNDLDQISHISSDSDDGYDPGANDPELFSQSDLSDLVRDLGLPKDTAEVLGRDRKQHYAKQTWPIRKALIPGVKNVERQSLVDPKKILFPPLHIKLGLMKQFVKALHKEGECFKYLCEQFPGLSDAKLKEGIFVGLDIRKLLKVEAFVSNMEMKEKNAWNSFKLVVAGFLGNKKDPNYKALVAELLQNCKILGCNMSVKVHFLHSHLDYFPENLGAVSEEQGERFHQDIKEMERRYQGCLNHHVLHIERKTGQGHPRATMAREDRHLLIIARHSGGVTASQLSRHLYTATGIRVSRMNVSKRLYACGLFARRSAAWVLLTSMNRRV</sequence>
<dbReference type="EMBL" id="BMAU01021230">
    <property type="protein sequence ID" value="GFY01890.1"/>
    <property type="molecule type" value="Genomic_DNA"/>
</dbReference>
<dbReference type="AlphaFoldDB" id="A0A8X6RZR0"/>
<evidence type="ECO:0000313" key="1">
    <source>
        <dbReference type="EMBL" id="GFY01890.1"/>
    </source>
</evidence>
<dbReference type="PANTHER" id="PTHR46114">
    <property type="entry name" value="APPLE DOMAIN-CONTAINING PROTEIN"/>
    <property type="match status" value="1"/>
</dbReference>
<gene>
    <name evidence="1" type="primary">KIAA0100</name>
    <name evidence="1" type="ORF">TNCV_1468771</name>
</gene>